<feature type="region of interest" description="Disordered" evidence="1">
    <location>
        <begin position="79"/>
        <end position="110"/>
    </location>
</feature>
<feature type="domain" description="Methyltransferase" evidence="2">
    <location>
        <begin position="115"/>
        <end position="209"/>
    </location>
</feature>
<dbReference type="RefSeq" id="WP_146390927.1">
    <property type="nucleotide sequence ID" value="NZ_SJPK01000003.1"/>
</dbReference>
<dbReference type="CDD" id="cd02440">
    <property type="entry name" value="AdoMet_MTases"/>
    <property type="match status" value="1"/>
</dbReference>
<sequence>MPPSYPNTPKSPATGPAKRTSAADQTAWRRPAGVSLGTWRYAHEGSIASRYNEFVAGTPLCRLDLDLLAEVFPVLSDRPRHQDAEDSLSEKTEPPRQQTAEKPAEKKNDRSPKWVLDLGCGTGRASELLAASGYHVFAIDLSLPMLRQVEARGLPAVIPIQANLVELDVFAENIADGAVCLFSTLGMIQGRDNRRRFLAHVRRIVRPTGSFYLHVHHRYGAIASLPGWKQLAGSAISSLTRRDREFGDAVYAYRGLPDMFLHQFSRRELLADFEATGWHVARWERLSLDGAQMLGPGARKIAGGFLVVLQ</sequence>
<dbReference type="Gene3D" id="3.40.50.150">
    <property type="entry name" value="Vaccinia Virus protein VP39"/>
    <property type="match status" value="1"/>
</dbReference>
<evidence type="ECO:0000313" key="4">
    <source>
        <dbReference type="Proteomes" id="UP000318053"/>
    </source>
</evidence>
<organism evidence="3 4">
    <name type="scientific">Allorhodopirellula solitaria</name>
    <dbReference type="NCBI Taxonomy" id="2527987"/>
    <lineage>
        <taxon>Bacteria</taxon>
        <taxon>Pseudomonadati</taxon>
        <taxon>Planctomycetota</taxon>
        <taxon>Planctomycetia</taxon>
        <taxon>Pirellulales</taxon>
        <taxon>Pirellulaceae</taxon>
        <taxon>Allorhodopirellula</taxon>
    </lineage>
</organism>
<feature type="region of interest" description="Disordered" evidence="1">
    <location>
        <begin position="1"/>
        <end position="29"/>
    </location>
</feature>
<keyword evidence="4" id="KW-1185">Reference proteome</keyword>
<dbReference type="InterPro" id="IPR029063">
    <property type="entry name" value="SAM-dependent_MTases_sf"/>
</dbReference>
<name>A0A5C5YF15_9BACT</name>
<accession>A0A5C5YF15</accession>
<evidence type="ECO:0000256" key="1">
    <source>
        <dbReference type="SAM" id="MobiDB-lite"/>
    </source>
</evidence>
<proteinExistence type="predicted"/>
<dbReference type="Pfam" id="PF13649">
    <property type="entry name" value="Methyltransf_25"/>
    <property type="match status" value="1"/>
</dbReference>
<comment type="caution">
    <text evidence="3">The sequence shown here is derived from an EMBL/GenBank/DDBJ whole genome shotgun (WGS) entry which is preliminary data.</text>
</comment>
<dbReference type="InterPro" id="IPR041698">
    <property type="entry name" value="Methyltransf_25"/>
</dbReference>
<dbReference type="AlphaFoldDB" id="A0A5C5YF15"/>
<feature type="compositionally biased region" description="Basic and acidic residues" evidence="1">
    <location>
        <begin position="79"/>
        <end position="94"/>
    </location>
</feature>
<dbReference type="OrthoDB" id="9804312at2"/>
<gene>
    <name evidence="3" type="ORF">CA85_18630</name>
</gene>
<evidence type="ECO:0000313" key="3">
    <source>
        <dbReference type="EMBL" id="TWT73393.1"/>
    </source>
</evidence>
<dbReference type="SUPFAM" id="SSF53335">
    <property type="entry name" value="S-adenosyl-L-methionine-dependent methyltransferases"/>
    <property type="match status" value="1"/>
</dbReference>
<dbReference type="Proteomes" id="UP000318053">
    <property type="component" value="Unassembled WGS sequence"/>
</dbReference>
<evidence type="ECO:0000259" key="2">
    <source>
        <dbReference type="Pfam" id="PF13649"/>
    </source>
</evidence>
<dbReference type="EMBL" id="SJPK01000003">
    <property type="protein sequence ID" value="TWT73393.1"/>
    <property type="molecule type" value="Genomic_DNA"/>
</dbReference>
<reference evidence="3 4" key="1">
    <citation type="submission" date="2019-02" db="EMBL/GenBank/DDBJ databases">
        <title>Deep-cultivation of Planctomycetes and their phenomic and genomic characterization uncovers novel biology.</title>
        <authorList>
            <person name="Wiegand S."/>
            <person name="Jogler M."/>
            <person name="Boedeker C."/>
            <person name="Pinto D."/>
            <person name="Vollmers J."/>
            <person name="Rivas-Marin E."/>
            <person name="Kohn T."/>
            <person name="Peeters S.H."/>
            <person name="Heuer A."/>
            <person name="Rast P."/>
            <person name="Oberbeckmann S."/>
            <person name="Bunk B."/>
            <person name="Jeske O."/>
            <person name="Meyerdierks A."/>
            <person name="Storesund J.E."/>
            <person name="Kallscheuer N."/>
            <person name="Luecker S."/>
            <person name="Lage O.M."/>
            <person name="Pohl T."/>
            <person name="Merkel B.J."/>
            <person name="Hornburger P."/>
            <person name="Mueller R.-W."/>
            <person name="Bruemmer F."/>
            <person name="Labrenz M."/>
            <person name="Spormann A.M."/>
            <person name="Op Den Camp H."/>
            <person name="Overmann J."/>
            <person name="Amann R."/>
            <person name="Jetten M.S.M."/>
            <person name="Mascher T."/>
            <person name="Medema M.H."/>
            <person name="Devos D.P."/>
            <person name="Kaster A.-K."/>
            <person name="Ovreas L."/>
            <person name="Rohde M."/>
            <person name="Galperin M.Y."/>
            <person name="Jogler C."/>
        </authorList>
    </citation>
    <scope>NUCLEOTIDE SEQUENCE [LARGE SCALE GENOMIC DNA]</scope>
    <source>
        <strain evidence="3 4">CA85</strain>
    </source>
</reference>
<protein>
    <submittedName>
        <fullName evidence="3">Biotin biosynthesis protein BioC</fullName>
    </submittedName>
</protein>